<comment type="cofactor">
    <cofactor evidence="1">
        <name>Mg(2+)</name>
        <dbReference type="ChEBI" id="CHEBI:18420"/>
    </cofactor>
</comment>
<dbReference type="InterPro" id="IPR024810">
    <property type="entry name" value="MAB21L/cGLR"/>
</dbReference>
<dbReference type="GO" id="GO:0016779">
    <property type="term" value="F:nucleotidyltransferase activity"/>
    <property type="evidence" value="ECO:0007669"/>
    <property type="project" value="UniProtKB-ARBA"/>
</dbReference>
<keyword evidence="7" id="KW-1185">Reference proteome</keyword>
<dbReference type="OrthoDB" id="6022480at2759"/>
<dbReference type="Gene3D" id="1.10.1410.40">
    <property type="match status" value="1"/>
</dbReference>
<keyword evidence="2" id="KW-0067">ATP-binding</keyword>
<sequence length="638" mass="74388">MLIKVLSAICFMALAGEVRNKMAVSSSTNDKKFALLQEFFNLDERFRETLHAGLQKFLWNGSVTRKHPNAKKNIQLAGSAIEGASLARVFQKNDEFPSGLNQEIEVDIEFMYLKLPESKQDLIQDIEADQGYIKMKLQEDLFDDIKSIGWNLDQYEFDEVYKEVKSPEGYFLPFKIKSIAKKKVAYRDEKQGLRLMAAAVYNVKKRNVDLKPIANEITKSSVSSEYVLEVKGERKLKISFDTVVVVGLSWHSQIGNDWLNRPKNWPSHAVCQQILGSSSVVIAKPSRKNKFDPNTTEMRYAYSQTERKLVKLRSQNQNFVYMVFKIMFVKWIKPIDTEEISSFIAKTAMFWIAEEFPPENSMWDVVDSECLVTPLKKLFSWLLEAFSKDTMPYYFNEKSNIIEGMSDQTKQLIITNIGEVLGDLQQFIPSDIDRELAVAKDIFIWAEKMNKILTLIKDKNYKEALKILPKELILDIIAFYFAEIGWDVIHEKIEKELDRLIERAEKEIDRSLKKVEKELDRFTERAEKEIDRGSKTVENELDRLTERAEKEIDRSLKKVEKELDRFTERAEKEIDRSSKKVENEVDRVKESVVSEVQRSGKKVEHEVNHVKESVVSEVQRSGKKVEHELKRLKRRFRR</sequence>
<dbReference type="GeneID" id="136820414"/>
<keyword evidence="4" id="KW-0732">Signal</keyword>
<dbReference type="Proteomes" id="UP000594262">
    <property type="component" value="Unplaced"/>
</dbReference>
<evidence type="ECO:0000313" key="7">
    <source>
        <dbReference type="Proteomes" id="UP000594262"/>
    </source>
</evidence>
<keyword evidence="2" id="KW-0547">Nucleotide-binding</keyword>
<feature type="domain" description="Mab-21-like HhH/H2TH-like" evidence="5">
    <location>
        <begin position="336"/>
        <end position="416"/>
    </location>
</feature>
<dbReference type="CDD" id="cd06503">
    <property type="entry name" value="ATP-synt_Fo_b"/>
    <property type="match status" value="1"/>
</dbReference>
<evidence type="ECO:0000313" key="6">
    <source>
        <dbReference type="EnsemblMetazoa" id="CLYHEMP021604.1"/>
    </source>
</evidence>
<evidence type="ECO:0000256" key="2">
    <source>
        <dbReference type="ARBA" id="ARBA00022840"/>
    </source>
</evidence>
<feature type="chain" id="PRO_5029639649" description="Mab-21-like HhH/H2TH-like domain-containing protein" evidence="4">
    <location>
        <begin position="16"/>
        <end position="638"/>
    </location>
</feature>
<feature type="signal peptide" evidence="4">
    <location>
        <begin position="1"/>
        <end position="15"/>
    </location>
</feature>
<evidence type="ECO:0000256" key="3">
    <source>
        <dbReference type="SAM" id="Coils"/>
    </source>
</evidence>
<dbReference type="Pfam" id="PF20266">
    <property type="entry name" value="Mab-21_C"/>
    <property type="match status" value="1"/>
</dbReference>
<evidence type="ECO:0000256" key="1">
    <source>
        <dbReference type="ARBA" id="ARBA00001946"/>
    </source>
</evidence>
<evidence type="ECO:0000256" key="4">
    <source>
        <dbReference type="SAM" id="SignalP"/>
    </source>
</evidence>
<dbReference type="SMART" id="SM01265">
    <property type="entry name" value="Mab-21"/>
    <property type="match status" value="1"/>
</dbReference>
<dbReference type="SUPFAM" id="SSF58113">
    <property type="entry name" value="Apolipoprotein A-I"/>
    <property type="match status" value="1"/>
</dbReference>
<dbReference type="AlphaFoldDB" id="A0A7M5XEC6"/>
<name>A0A7M5XEC6_9CNID</name>
<dbReference type="RefSeq" id="XP_066932698.1">
    <property type="nucleotide sequence ID" value="XM_067076597.1"/>
</dbReference>
<organism evidence="6 7">
    <name type="scientific">Clytia hemisphaerica</name>
    <dbReference type="NCBI Taxonomy" id="252671"/>
    <lineage>
        <taxon>Eukaryota</taxon>
        <taxon>Metazoa</taxon>
        <taxon>Cnidaria</taxon>
        <taxon>Hydrozoa</taxon>
        <taxon>Hydroidolina</taxon>
        <taxon>Leptothecata</taxon>
        <taxon>Obeliida</taxon>
        <taxon>Clytiidae</taxon>
        <taxon>Clytia</taxon>
    </lineage>
</organism>
<feature type="coiled-coil region" evidence="3">
    <location>
        <begin position="490"/>
        <end position="587"/>
    </location>
</feature>
<dbReference type="InterPro" id="IPR046906">
    <property type="entry name" value="Mab-21_HhH/H2TH-like"/>
</dbReference>
<dbReference type="PANTHER" id="PTHR10656:SF69">
    <property type="entry name" value="MAB-21-LIKE HHH_H2TH-LIKE DOMAIN-CONTAINING PROTEIN"/>
    <property type="match status" value="1"/>
</dbReference>
<dbReference type="GO" id="GO:0005524">
    <property type="term" value="F:ATP binding"/>
    <property type="evidence" value="ECO:0007669"/>
    <property type="project" value="UniProtKB-KW"/>
</dbReference>
<dbReference type="PANTHER" id="PTHR10656">
    <property type="entry name" value="CELL FATE DETERMINING PROTEIN MAB21-RELATED"/>
    <property type="match status" value="1"/>
</dbReference>
<protein>
    <recommendedName>
        <fullName evidence="5">Mab-21-like HhH/H2TH-like domain-containing protein</fullName>
    </recommendedName>
</protein>
<reference evidence="6" key="1">
    <citation type="submission" date="2021-01" db="UniProtKB">
        <authorList>
            <consortium name="EnsemblMetazoa"/>
        </authorList>
    </citation>
    <scope>IDENTIFICATION</scope>
</reference>
<dbReference type="EnsemblMetazoa" id="CLYHEMT021604.1">
    <property type="protein sequence ID" value="CLYHEMP021604.1"/>
    <property type="gene ID" value="CLYHEMG021604"/>
</dbReference>
<evidence type="ECO:0000259" key="5">
    <source>
        <dbReference type="Pfam" id="PF20266"/>
    </source>
</evidence>
<accession>A0A7M5XEC6</accession>
<proteinExistence type="predicted"/>
<keyword evidence="3" id="KW-0175">Coiled coil</keyword>